<accession>A0A5C5TS11</accession>
<sequence length="98" mass="10429">MRFVIGHDHPALPGHFPGQPVVPGVVLLDRVLEAVEREAGPLGALLLPQVKFLQPLLPGEEARVELEPLAASPGARWRFRVLRGDALLASGDVAEAAS</sequence>
<dbReference type="RefSeq" id="WP_146313593.1">
    <property type="nucleotide sequence ID" value="NZ_VOHE01000010.1"/>
</dbReference>
<protein>
    <recommendedName>
        <fullName evidence="1">ApeI dehydratase-like domain-containing protein</fullName>
    </recommendedName>
</protein>
<dbReference type="Proteomes" id="UP000315949">
    <property type="component" value="Unassembled WGS sequence"/>
</dbReference>
<dbReference type="InterPro" id="IPR054545">
    <property type="entry name" value="ApeI-like"/>
</dbReference>
<name>A0A5C5TS11_9GAMM</name>
<dbReference type="SUPFAM" id="SSF54637">
    <property type="entry name" value="Thioesterase/thiol ester dehydrase-isomerase"/>
    <property type="match status" value="1"/>
</dbReference>
<evidence type="ECO:0000313" key="3">
    <source>
        <dbReference type="Proteomes" id="UP000315949"/>
    </source>
</evidence>
<keyword evidence="3" id="KW-1185">Reference proteome</keyword>
<dbReference type="InterPro" id="IPR029069">
    <property type="entry name" value="HotDog_dom_sf"/>
</dbReference>
<gene>
    <name evidence="2" type="ORF">FQY79_14420</name>
</gene>
<reference evidence="2 3" key="1">
    <citation type="submission" date="2019-07" db="EMBL/GenBank/DDBJ databases">
        <title>Luteimonas sp. YD-1 nov., isolated from acidic soil.</title>
        <authorList>
            <person name="Zhou J."/>
        </authorList>
    </citation>
    <scope>NUCLEOTIDE SEQUENCE [LARGE SCALE GENOMIC DNA]</scope>
    <source>
        <strain evidence="2 3">YD-1</strain>
    </source>
</reference>
<dbReference type="Pfam" id="PF22818">
    <property type="entry name" value="ApeI-like"/>
    <property type="match status" value="1"/>
</dbReference>
<dbReference type="OrthoDB" id="9812842at2"/>
<dbReference type="Gene3D" id="3.10.129.10">
    <property type="entry name" value="Hotdog Thioesterase"/>
    <property type="match status" value="1"/>
</dbReference>
<organism evidence="2 3">
    <name type="scientific">Luteimonas wenzhouensis</name>
    <dbReference type="NCBI Taxonomy" id="2599615"/>
    <lineage>
        <taxon>Bacteria</taxon>
        <taxon>Pseudomonadati</taxon>
        <taxon>Pseudomonadota</taxon>
        <taxon>Gammaproteobacteria</taxon>
        <taxon>Lysobacterales</taxon>
        <taxon>Lysobacteraceae</taxon>
        <taxon>Luteimonas</taxon>
    </lineage>
</organism>
<proteinExistence type="predicted"/>
<dbReference type="AlphaFoldDB" id="A0A5C5TS11"/>
<evidence type="ECO:0000313" key="2">
    <source>
        <dbReference type="EMBL" id="TWT17083.1"/>
    </source>
</evidence>
<evidence type="ECO:0000259" key="1">
    <source>
        <dbReference type="Pfam" id="PF22818"/>
    </source>
</evidence>
<feature type="domain" description="ApeI dehydratase-like" evidence="1">
    <location>
        <begin position="3"/>
        <end position="90"/>
    </location>
</feature>
<dbReference type="EMBL" id="VOHE01000010">
    <property type="protein sequence ID" value="TWT17083.1"/>
    <property type="molecule type" value="Genomic_DNA"/>
</dbReference>
<comment type="caution">
    <text evidence="2">The sequence shown here is derived from an EMBL/GenBank/DDBJ whole genome shotgun (WGS) entry which is preliminary data.</text>
</comment>